<proteinExistence type="predicted"/>
<dbReference type="SUPFAM" id="SSF53850">
    <property type="entry name" value="Periplasmic binding protein-like II"/>
    <property type="match status" value="1"/>
</dbReference>
<dbReference type="InterPro" id="IPR050490">
    <property type="entry name" value="Bact_solute-bd_prot1"/>
</dbReference>
<protein>
    <submittedName>
        <fullName evidence="1">Extracellular solute-binding protein</fullName>
    </submittedName>
</protein>
<comment type="caution">
    <text evidence="1">The sequence shown here is derived from an EMBL/GenBank/DDBJ whole genome shotgun (WGS) entry which is preliminary data.</text>
</comment>
<dbReference type="AlphaFoldDB" id="A0A927C3D6"/>
<evidence type="ECO:0000313" key="2">
    <source>
        <dbReference type="Proteomes" id="UP000639396"/>
    </source>
</evidence>
<dbReference type="PANTHER" id="PTHR43649">
    <property type="entry name" value="ARABINOSE-BINDING PROTEIN-RELATED"/>
    <property type="match status" value="1"/>
</dbReference>
<organism evidence="1 2">
    <name type="scientific">Paenibacillus oceani</name>
    <dbReference type="NCBI Taxonomy" id="2772510"/>
    <lineage>
        <taxon>Bacteria</taxon>
        <taxon>Bacillati</taxon>
        <taxon>Bacillota</taxon>
        <taxon>Bacilli</taxon>
        <taxon>Bacillales</taxon>
        <taxon>Paenibacillaceae</taxon>
        <taxon>Paenibacillus</taxon>
    </lineage>
</organism>
<name>A0A927C3D6_9BACL</name>
<evidence type="ECO:0000313" key="1">
    <source>
        <dbReference type="EMBL" id="MBD2860580.1"/>
    </source>
</evidence>
<dbReference type="Gene3D" id="3.40.190.10">
    <property type="entry name" value="Periplasmic binding protein-like II"/>
    <property type="match status" value="1"/>
</dbReference>
<accession>A0A927C3D6</accession>
<dbReference type="Proteomes" id="UP000639396">
    <property type="component" value="Unassembled WGS sequence"/>
</dbReference>
<dbReference type="EMBL" id="JACXJA010000001">
    <property type="protein sequence ID" value="MBD2860580.1"/>
    <property type="molecule type" value="Genomic_DNA"/>
</dbReference>
<gene>
    <name evidence="1" type="ORF">IDH45_01085</name>
</gene>
<dbReference type="PANTHER" id="PTHR43649:SF12">
    <property type="entry name" value="DIACETYLCHITOBIOSE BINDING PROTEIN DASA"/>
    <property type="match status" value="1"/>
</dbReference>
<dbReference type="RefSeq" id="WP_190923822.1">
    <property type="nucleotide sequence ID" value="NZ_JACXJA010000001.1"/>
</dbReference>
<dbReference type="InterPro" id="IPR006059">
    <property type="entry name" value="SBP"/>
</dbReference>
<reference evidence="1" key="1">
    <citation type="submission" date="2020-09" db="EMBL/GenBank/DDBJ databases">
        <title>A novel bacterium of genus Paenibacillus, isolated from South China Sea.</title>
        <authorList>
            <person name="Huang H."/>
            <person name="Mo K."/>
            <person name="Hu Y."/>
        </authorList>
    </citation>
    <scope>NUCLEOTIDE SEQUENCE</scope>
    <source>
        <strain evidence="1">IB182363</strain>
    </source>
</reference>
<keyword evidence="2" id="KW-1185">Reference proteome</keyword>
<sequence length="221" mass="25003">MPPCTIEELLAAGDVPDIIWEGLTNIHLLTPLKVPTDLQSLAKKHGFDFNKFDTKLVDSIKSYSDQGQIYYLPYNTLAFALMYNKDIFDKFGVPYPKDNMTWDEAIELGKKLTRTEAGVNYIGLRPPGALNRLQMQMGVPYVDAKTHKATIATDGWKSLFASPNGCQVNIVQTCPLRSTKRPSFRRWVHSPFGTYPLKTLLHAFLMIRWSLTHNKNGGEPQ</sequence>
<dbReference type="Pfam" id="PF01547">
    <property type="entry name" value="SBP_bac_1"/>
    <property type="match status" value="1"/>
</dbReference>